<sequence length="86" mass="10364">MYSWTNREYQNFLKGAHLNEIDELEKFSISAIFNARANNEKRVNTKKLFNAEKLRKKIVSKKDEEKQVYTKEQTAALRKWFNNYSK</sequence>
<organism evidence="1">
    <name type="scientific">Siphoviridae sp. ctyQ43</name>
    <dbReference type="NCBI Taxonomy" id="2823612"/>
    <lineage>
        <taxon>Viruses</taxon>
        <taxon>Duplodnaviria</taxon>
        <taxon>Heunggongvirae</taxon>
        <taxon>Uroviricota</taxon>
        <taxon>Caudoviricetes</taxon>
    </lineage>
</organism>
<accession>A0A8S5L976</accession>
<dbReference type="EMBL" id="BK014661">
    <property type="protein sequence ID" value="DAD66439.1"/>
    <property type="molecule type" value="Genomic_DNA"/>
</dbReference>
<proteinExistence type="predicted"/>
<evidence type="ECO:0000313" key="1">
    <source>
        <dbReference type="EMBL" id="DAD66439.1"/>
    </source>
</evidence>
<protein>
    <submittedName>
        <fullName evidence="1">Uncharacterized protein</fullName>
    </submittedName>
</protein>
<reference evidence="1" key="1">
    <citation type="journal article" date="2021" name="Proc. Natl. Acad. Sci. U.S.A.">
        <title>A Catalog of Tens of Thousands of Viruses from Human Metagenomes Reveals Hidden Associations with Chronic Diseases.</title>
        <authorList>
            <person name="Tisza M.J."/>
            <person name="Buck C.B."/>
        </authorList>
    </citation>
    <scope>NUCLEOTIDE SEQUENCE</scope>
    <source>
        <strain evidence="1">CtyQ43</strain>
    </source>
</reference>
<name>A0A8S5L976_9CAUD</name>